<evidence type="ECO:0000313" key="3">
    <source>
        <dbReference type="Proteomes" id="UP000028547"/>
    </source>
</evidence>
<dbReference type="AlphaFoldDB" id="A0A084SU17"/>
<comment type="caution">
    <text evidence="2">The sequence shown here is derived from an EMBL/GenBank/DDBJ whole genome shotgun (WGS) entry which is preliminary data.</text>
</comment>
<gene>
    <name evidence="2" type="ORF">Q664_18615</name>
</gene>
<evidence type="ECO:0000256" key="1">
    <source>
        <dbReference type="SAM" id="SignalP"/>
    </source>
</evidence>
<keyword evidence="1" id="KW-0732">Signal</keyword>
<evidence type="ECO:0000313" key="2">
    <source>
        <dbReference type="EMBL" id="KFA91952.1"/>
    </source>
</evidence>
<reference evidence="2 3" key="1">
    <citation type="submission" date="2014-07" db="EMBL/GenBank/DDBJ databases">
        <title>Draft Genome Sequence of Gephyronic Acid Producer, Cystobacter violaceus Strain Cb vi76.</title>
        <authorList>
            <person name="Stevens D.C."/>
            <person name="Young J."/>
            <person name="Carmichael R."/>
            <person name="Tan J."/>
            <person name="Taylor R.E."/>
        </authorList>
    </citation>
    <scope>NUCLEOTIDE SEQUENCE [LARGE SCALE GENOMIC DNA]</scope>
    <source>
        <strain evidence="2 3">Cb vi76</strain>
    </source>
</reference>
<proteinExistence type="predicted"/>
<organism evidence="2 3">
    <name type="scientific">Archangium violaceum Cb vi76</name>
    <dbReference type="NCBI Taxonomy" id="1406225"/>
    <lineage>
        <taxon>Bacteria</taxon>
        <taxon>Pseudomonadati</taxon>
        <taxon>Myxococcota</taxon>
        <taxon>Myxococcia</taxon>
        <taxon>Myxococcales</taxon>
        <taxon>Cystobacterineae</taxon>
        <taxon>Archangiaceae</taxon>
        <taxon>Archangium</taxon>
    </lineage>
</organism>
<dbReference type="Proteomes" id="UP000028547">
    <property type="component" value="Unassembled WGS sequence"/>
</dbReference>
<feature type="signal peptide" evidence="1">
    <location>
        <begin position="1"/>
        <end position="27"/>
    </location>
</feature>
<dbReference type="EMBL" id="JPMI01000121">
    <property type="protein sequence ID" value="KFA91952.1"/>
    <property type="molecule type" value="Genomic_DNA"/>
</dbReference>
<evidence type="ECO:0008006" key="4">
    <source>
        <dbReference type="Google" id="ProtNLM"/>
    </source>
</evidence>
<protein>
    <recommendedName>
        <fullName evidence="4">Lipoprotein</fullName>
    </recommendedName>
</protein>
<sequence length="1253" mass="137944">MGVSPWVKALQALLLASCLVASMSAVGEELRRERVTLSFNAHARAQAPLPRVEDWKGDLLSLQVMDPGTLVVEAGDEVIAAGELLWGEGTRLRVEPRRGYPPAPLPRLVSPEPGREEVEVDVPEGVGAGGVLTLTYEWGHEDTPALERTWRLPPMEELPPEWLEDEWVETEQEGTPEDEGDSALAFLLPRQAPLPVQVDPERPELLWVPAYASREELASRLFGDASAVGAFDFELRTAPPNAEGAPRQCVRVRQPPALRPELLAQVRGALDERLKTDVTWSRAWLSADFLDRPGAEALVKRGLRWSQRSEIPDGSGQSYFDSYLQTLAPWRDAKPLGLLGDTLAQDWHFLGEASEPLQKAIALRSKRWKTRYTITDGSPVLSPGDVVGRFYFPDGASVHVYLQELLTEERTEERAEIRLRNLPPNGPRVIIPGEDGHWRGYSADFRLAAGAPEPLDHPEGDFYWYYPGTVFIRPDDWRLGMGSGTGELAALRQAILTAALARATPETPEPLFGLDYDVLSLLSRDERLGVFDTVLERSALTSEGLQEGAAQLLGRVVLSMPAEEFPTLERRLTSGEALEKLLGSNAPHKVLLGQVFTQKALASFPLVLGSLDELPTFELGHEGGTAYLVNVSSGRVPTKRVAAETWDMKKGVSLESEPALPQEAAGASQRMALYFEPVRHSFQARYGSSTEPDTRSRAFHPLEWVRVEIHGQQPRTQVMTAMELALHASLPDEALLWEAVSRISEMHMFYHAVSAWTKAPLLPGVPATAAEGGPVAAAQRTAVRQFVGQMTLLTTLAVVDTWREELSRTVAGRYFLAVHDLALLALAARDISKLIDSGIWRELAYRGGLLLSQSGARASAGLRESLESIQALAKTLERMLAEGKAVATPDGLRFPFPVRAEAFKQAFFAIRGEMAAARALGGIRSAGLAAEDAEKTLEALKLLAAESQEMALAYGSVARRAADLPADKAQSYLAAVESLRSSARGAVKTTLPGLLHRSGASSVKEPLAFVKEAEWLVSHPELDAEAVVELARKARRGSVDLGWLRSTGLNLEYLNFMGRNEKTAWKLFQQAAEEPWNLAVQRRAREQLRGIAVEMLTERNAQKLFPGFRLTGRQVPLEEGHIIDNVLTAAMGQRLQHGVEVKGWNKDRWRMALNAWNTKQDAQALSEQQAALANQLQRLREQLADAAKPPRGNPFLVITDKLSGPTKEKLSDFLNRNARGTQIIEVEEVRILEQTKQFRAALNLPEHLPGGVQ</sequence>
<name>A0A084SU17_9BACT</name>
<accession>A0A084SU17</accession>
<feature type="chain" id="PRO_5001781781" description="Lipoprotein" evidence="1">
    <location>
        <begin position="28"/>
        <end position="1253"/>
    </location>
</feature>